<evidence type="ECO:0000313" key="2">
    <source>
        <dbReference type="Proteomes" id="UP000814033"/>
    </source>
</evidence>
<reference evidence="1" key="2">
    <citation type="journal article" date="2022" name="New Phytol.">
        <title>Evolutionary transition to the ectomycorrhizal habit in the genomes of a hyperdiverse lineage of mushroom-forming fungi.</title>
        <authorList>
            <person name="Looney B."/>
            <person name="Miyauchi S."/>
            <person name="Morin E."/>
            <person name="Drula E."/>
            <person name="Courty P.E."/>
            <person name="Kohler A."/>
            <person name="Kuo A."/>
            <person name="LaButti K."/>
            <person name="Pangilinan J."/>
            <person name="Lipzen A."/>
            <person name="Riley R."/>
            <person name="Andreopoulos W."/>
            <person name="He G."/>
            <person name="Johnson J."/>
            <person name="Nolan M."/>
            <person name="Tritt A."/>
            <person name="Barry K.W."/>
            <person name="Grigoriev I.V."/>
            <person name="Nagy L.G."/>
            <person name="Hibbett D."/>
            <person name="Henrissat B."/>
            <person name="Matheny P.B."/>
            <person name="Labbe J."/>
            <person name="Martin F.M."/>
        </authorList>
    </citation>
    <scope>NUCLEOTIDE SEQUENCE</scope>
    <source>
        <strain evidence="1">FP105234-sp</strain>
    </source>
</reference>
<dbReference type="EMBL" id="MU275923">
    <property type="protein sequence ID" value="KAI0046556.1"/>
    <property type="molecule type" value="Genomic_DNA"/>
</dbReference>
<sequence>MRAADGMRMRWKGLENAGVREGENGARPLHRLAPSTVCTQPSLASRALTPRAPSARVAFCCAVRRARSSDQCPVPDAFFPLARTRTRASGRQSKFCFCRCVQCHGTQDIAREVGGVYGGGRRVRRCKVRFAVSARAPSCLRWARRMIPTATIACQQASPFGLKFRHEH</sequence>
<keyword evidence="2" id="KW-1185">Reference proteome</keyword>
<organism evidence="1 2">
    <name type="scientific">Auriscalpium vulgare</name>
    <dbReference type="NCBI Taxonomy" id="40419"/>
    <lineage>
        <taxon>Eukaryota</taxon>
        <taxon>Fungi</taxon>
        <taxon>Dikarya</taxon>
        <taxon>Basidiomycota</taxon>
        <taxon>Agaricomycotina</taxon>
        <taxon>Agaricomycetes</taxon>
        <taxon>Russulales</taxon>
        <taxon>Auriscalpiaceae</taxon>
        <taxon>Auriscalpium</taxon>
    </lineage>
</organism>
<reference evidence="1" key="1">
    <citation type="submission" date="2021-02" db="EMBL/GenBank/DDBJ databases">
        <authorList>
            <consortium name="DOE Joint Genome Institute"/>
            <person name="Ahrendt S."/>
            <person name="Looney B.P."/>
            <person name="Miyauchi S."/>
            <person name="Morin E."/>
            <person name="Drula E."/>
            <person name="Courty P.E."/>
            <person name="Chicoki N."/>
            <person name="Fauchery L."/>
            <person name="Kohler A."/>
            <person name="Kuo A."/>
            <person name="Labutti K."/>
            <person name="Pangilinan J."/>
            <person name="Lipzen A."/>
            <person name="Riley R."/>
            <person name="Andreopoulos W."/>
            <person name="He G."/>
            <person name="Johnson J."/>
            <person name="Barry K.W."/>
            <person name="Grigoriev I.V."/>
            <person name="Nagy L."/>
            <person name="Hibbett D."/>
            <person name="Henrissat B."/>
            <person name="Matheny P.B."/>
            <person name="Labbe J."/>
            <person name="Martin F."/>
        </authorList>
    </citation>
    <scope>NUCLEOTIDE SEQUENCE</scope>
    <source>
        <strain evidence="1">FP105234-sp</strain>
    </source>
</reference>
<protein>
    <submittedName>
        <fullName evidence="1">Uncharacterized protein</fullName>
    </submittedName>
</protein>
<name>A0ACB8RQW7_9AGAM</name>
<proteinExistence type="predicted"/>
<gene>
    <name evidence="1" type="ORF">FA95DRAFT_1364874</name>
</gene>
<dbReference type="Proteomes" id="UP000814033">
    <property type="component" value="Unassembled WGS sequence"/>
</dbReference>
<accession>A0ACB8RQW7</accession>
<evidence type="ECO:0000313" key="1">
    <source>
        <dbReference type="EMBL" id="KAI0046556.1"/>
    </source>
</evidence>
<comment type="caution">
    <text evidence="1">The sequence shown here is derived from an EMBL/GenBank/DDBJ whole genome shotgun (WGS) entry which is preliminary data.</text>
</comment>